<reference evidence="3" key="1">
    <citation type="submission" date="2019-12" db="EMBL/GenBank/DDBJ databases">
        <title>The whole-genome sequencing of Haloarcula japonica strain pws8.</title>
        <authorList>
            <person name="Verma D.K."/>
            <person name="Gopal K."/>
            <person name="Prasad E.S."/>
        </authorList>
    </citation>
    <scope>NUCLEOTIDE SEQUENCE</scope>
    <source>
        <strain evidence="3">Pws8</strain>
    </source>
</reference>
<feature type="region of interest" description="Disordered" evidence="2">
    <location>
        <begin position="125"/>
        <end position="154"/>
    </location>
</feature>
<feature type="compositionally biased region" description="Low complexity" evidence="2">
    <location>
        <begin position="142"/>
        <end position="154"/>
    </location>
</feature>
<evidence type="ECO:0000313" key="4">
    <source>
        <dbReference type="Proteomes" id="UP000610611"/>
    </source>
</evidence>
<proteinExistence type="predicted"/>
<organism evidence="3 4">
    <name type="scientific">Haloarcula rubripromontorii</name>
    <dbReference type="NCBI Taxonomy" id="1705562"/>
    <lineage>
        <taxon>Archaea</taxon>
        <taxon>Methanobacteriati</taxon>
        <taxon>Methanobacteriota</taxon>
        <taxon>Stenosarchaea group</taxon>
        <taxon>Halobacteria</taxon>
        <taxon>Halobacteriales</taxon>
        <taxon>Haloarculaceae</taxon>
        <taxon>Haloarcula</taxon>
    </lineage>
</organism>
<comment type="caution">
    <text evidence="3">The sequence shown here is derived from an EMBL/GenBank/DDBJ whole genome shotgun (WGS) entry which is preliminary data.</text>
</comment>
<accession>A0A847U9L6</accession>
<evidence type="ECO:0000313" key="3">
    <source>
        <dbReference type="EMBL" id="NLV08170.1"/>
    </source>
</evidence>
<sequence length="154" mass="17451">MTERDTLLQIYTTEAYKEWFDQLADDAGTSTSEYGHKVIEDHIDRETGENQYRRYDTDTSIELLLEEAQREVKELVAEFESGTMEEVKTIQEVRTAYTIAIWKLLQNNYSAEQRRLALKFAGEHVGKDPGLESRAEGDSESDASTAAESTGESA</sequence>
<feature type="coiled-coil region" evidence="1">
    <location>
        <begin position="58"/>
        <end position="85"/>
    </location>
</feature>
<feature type="compositionally biased region" description="Basic and acidic residues" evidence="2">
    <location>
        <begin position="125"/>
        <end position="137"/>
    </location>
</feature>
<dbReference type="EMBL" id="WOWB01000005">
    <property type="protein sequence ID" value="NLV08170.1"/>
    <property type="molecule type" value="Genomic_DNA"/>
</dbReference>
<protein>
    <recommendedName>
        <fullName evidence="5">Ribbon-helix-helix protein</fullName>
    </recommendedName>
</protein>
<dbReference type="RefSeq" id="WP_170084449.1">
    <property type="nucleotide sequence ID" value="NZ_WOWB01000005.1"/>
</dbReference>
<evidence type="ECO:0000256" key="2">
    <source>
        <dbReference type="SAM" id="MobiDB-lite"/>
    </source>
</evidence>
<evidence type="ECO:0008006" key="5">
    <source>
        <dbReference type="Google" id="ProtNLM"/>
    </source>
</evidence>
<keyword evidence="1" id="KW-0175">Coiled coil</keyword>
<evidence type="ECO:0000256" key="1">
    <source>
        <dbReference type="SAM" id="Coils"/>
    </source>
</evidence>
<gene>
    <name evidence="3" type="ORF">GOC83_18765</name>
</gene>
<dbReference type="AlphaFoldDB" id="A0A847U9L6"/>
<name>A0A847U9L6_9EURY</name>
<dbReference type="Proteomes" id="UP000610611">
    <property type="component" value="Unassembled WGS sequence"/>
</dbReference>